<dbReference type="GO" id="GO:0008194">
    <property type="term" value="F:UDP-glycosyltransferase activity"/>
    <property type="evidence" value="ECO:0007669"/>
    <property type="project" value="InterPro"/>
</dbReference>
<dbReference type="Proteomes" id="UP000283946">
    <property type="component" value="Chromosome"/>
</dbReference>
<dbReference type="Pfam" id="PF06722">
    <property type="entry name" value="EryCIII-like_C"/>
    <property type="match status" value="1"/>
</dbReference>
<name>A0AAD1AHM3_9MICO</name>
<sequence>MTLLIVSPDYASHLLPLATLGTAWQQADERVVVATGEATRSIVASFGFEHVRLRLGRGSNPGTIRAQDQAPDEGASLRGFFDATRLGMVPTLTYQARERLTDLLWDPAGVSARLREILDEVQPDTIVVDHLAFTARVALRALRVPYGDVVLGHPSALTVPGEVYGFPPVWPDAFAPEPDDLDALRALCEEVRDSFTAEWNAALAALDPSAPPSADAFAETGDVLLLNYPGELHDPARSAQLPPYAFLGSAVREEPDDAEVQAWLAASSDPLVYVSFGSFLSVREDVLARVVAALAEVEAEGRPVRVALAVGATAPSALGRIPDGWLVRGFLPQVTLLRRADLAVSHGGNNSVTEAMNAGVPLVVLPFSTDQFAGAAALEDAGVAAVLDPNSATPDQLADAARRMLALNGEARDRLDALAEGLLREPGPQRAHAALTGSGSGGFLGAVRFAGDSAFRE</sequence>
<dbReference type="PANTHER" id="PTHR48050">
    <property type="entry name" value="STEROL 3-BETA-GLUCOSYLTRANSFERASE"/>
    <property type="match status" value="1"/>
</dbReference>
<dbReference type="GO" id="GO:0016758">
    <property type="term" value="F:hexosyltransferase activity"/>
    <property type="evidence" value="ECO:0007669"/>
    <property type="project" value="UniProtKB-ARBA"/>
</dbReference>
<keyword evidence="1" id="KW-0808">Transferase</keyword>
<dbReference type="KEGG" id="ria:C7V51_13815"/>
<dbReference type="InterPro" id="IPR050426">
    <property type="entry name" value="Glycosyltransferase_28"/>
</dbReference>
<dbReference type="InterPro" id="IPR010610">
    <property type="entry name" value="EryCIII-like_C"/>
</dbReference>
<feature type="domain" description="Erythromycin biosynthesis protein CIII-like C-terminal" evidence="2">
    <location>
        <begin position="290"/>
        <end position="430"/>
    </location>
</feature>
<proteinExistence type="predicted"/>
<evidence type="ECO:0000259" key="2">
    <source>
        <dbReference type="Pfam" id="PF06722"/>
    </source>
</evidence>
<dbReference type="RefSeq" id="WP_104266035.1">
    <property type="nucleotide sequence ID" value="NZ_CP028130.1"/>
</dbReference>
<dbReference type="Gene3D" id="3.40.50.2000">
    <property type="entry name" value="Glycogen Phosphorylase B"/>
    <property type="match status" value="2"/>
</dbReference>
<reference evidence="3 4" key="1">
    <citation type="submission" date="2018-03" db="EMBL/GenBank/DDBJ databases">
        <title>Bacteriophage NCPPB3778 and a type I-E CRISPR drive the evolution of the US Biological Select Agent, Rathayibacter toxicus.</title>
        <authorList>
            <person name="Davis E.W.II."/>
            <person name="Tabima J.F."/>
            <person name="Weisberg A.J."/>
            <person name="Dantas Lopes L."/>
            <person name="Wiseman M.S."/>
            <person name="Wiseman M.S."/>
            <person name="Pupko T."/>
            <person name="Belcher M.S."/>
            <person name="Sechler A.J."/>
            <person name="Tancos M.A."/>
            <person name="Schroeder B.K."/>
            <person name="Murray T.D."/>
            <person name="Luster D.G."/>
            <person name="Schneider W.L."/>
            <person name="Rogers E."/>
            <person name="Andreote F.D."/>
            <person name="Grunwald N.J."/>
            <person name="Putnam M.L."/>
            <person name="Chang J.H."/>
        </authorList>
    </citation>
    <scope>NUCLEOTIDE SEQUENCE [LARGE SCALE GENOMIC DNA]</scope>
    <source>
        <strain evidence="3 4">NCCPB 2253</strain>
    </source>
</reference>
<dbReference type="GO" id="GO:0017000">
    <property type="term" value="P:antibiotic biosynthetic process"/>
    <property type="evidence" value="ECO:0007669"/>
    <property type="project" value="UniProtKB-ARBA"/>
</dbReference>
<dbReference type="PANTHER" id="PTHR48050:SF13">
    <property type="entry name" value="STEROL 3-BETA-GLUCOSYLTRANSFERASE UGT80A2"/>
    <property type="match status" value="1"/>
</dbReference>
<dbReference type="SUPFAM" id="SSF53756">
    <property type="entry name" value="UDP-Glycosyltransferase/glycogen phosphorylase"/>
    <property type="match status" value="1"/>
</dbReference>
<dbReference type="PROSITE" id="PS00375">
    <property type="entry name" value="UDPGT"/>
    <property type="match status" value="1"/>
</dbReference>
<evidence type="ECO:0000313" key="3">
    <source>
        <dbReference type="EMBL" id="AZZ56829.1"/>
    </source>
</evidence>
<evidence type="ECO:0000313" key="4">
    <source>
        <dbReference type="Proteomes" id="UP000283946"/>
    </source>
</evidence>
<organism evidence="3 4">
    <name type="scientific">Rathayibacter iranicus</name>
    <dbReference type="NCBI Taxonomy" id="59737"/>
    <lineage>
        <taxon>Bacteria</taxon>
        <taxon>Bacillati</taxon>
        <taxon>Actinomycetota</taxon>
        <taxon>Actinomycetes</taxon>
        <taxon>Micrococcales</taxon>
        <taxon>Microbacteriaceae</taxon>
        <taxon>Rathayibacter</taxon>
    </lineage>
</organism>
<dbReference type="AlphaFoldDB" id="A0AAD1AHM3"/>
<gene>
    <name evidence="3" type="ORF">C7V51_13815</name>
</gene>
<dbReference type="EMBL" id="CP028130">
    <property type="protein sequence ID" value="AZZ56829.1"/>
    <property type="molecule type" value="Genomic_DNA"/>
</dbReference>
<protein>
    <submittedName>
        <fullName evidence="3">Glycosyltransferase</fullName>
    </submittedName>
</protein>
<dbReference type="CDD" id="cd03784">
    <property type="entry name" value="GT1_Gtf-like"/>
    <property type="match status" value="1"/>
</dbReference>
<evidence type="ECO:0000256" key="1">
    <source>
        <dbReference type="ARBA" id="ARBA00022679"/>
    </source>
</evidence>
<dbReference type="InterPro" id="IPR002213">
    <property type="entry name" value="UDP_glucos_trans"/>
</dbReference>
<dbReference type="InterPro" id="IPR035595">
    <property type="entry name" value="UDP_glycos_trans_CS"/>
</dbReference>
<accession>A0AAD1AHM3</accession>